<evidence type="ECO:0000259" key="2">
    <source>
        <dbReference type="Pfam" id="PF09603"/>
    </source>
</evidence>
<organism evidence="3 4">
    <name type="scientific">Aureispira anguillae</name>
    <dbReference type="NCBI Taxonomy" id="2864201"/>
    <lineage>
        <taxon>Bacteria</taxon>
        <taxon>Pseudomonadati</taxon>
        <taxon>Bacteroidota</taxon>
        <taxon>Saprospiria</taxon>
        <taxon>Saprospirales</taxon>
        <taxon>Saprospiraceae</taxon>
        <taxon>Aureispira</taxon>
    </lineage>
</organism>
<feature type="domain" description="Fibrobacter succinogenes major paralogous" evidence="2">
    <location>
        <begin position="63"/>
        <end position="240"/>
    </location>
</feature>
<evidence type="ECO:0000313" key="3">
    <source>
        <dbReference type="EMBL" id="BDS13109.1"/>
    </source>
</evidence>
<feature type="signal peptide" evidence="1">
    <location>
        <begin position="1"/>
        <end position="21"/>
    </location>
</feature>
<dbReference type="Proteomes" id="UP001060919">
    <property type="component" value="Chromosome"/>
</dbReference>
<evidence type="ECO:0000256" key="1">
    <source>
        <dbReference type="SAM" id="SignalP"/>
    </source>
</evidence>
<dbReference type="AlphaFoldDB" id="A0A915YH81"/>
<gene>
    <name evidence="3" type="ORF">AsAng_0038370</name>
</gene>
<evidence type="ECO:0000313" key="4">
    <source>
        <dbReference type="Proteomes" id="UP001060919"/>
    </source>
</evidence>
<proteinExistence type="predicted"/>
<keyword evidence="1" id="KW-0732">Signal</keyword>
<protein>
    <recommendedName>
        <fullName evidence="2">Fibrobacter succinogenes major paralogous domain-containing protein</fullName>
    </recommendedName>
</protein>
<dbReference type="PROSITE" id="PS51257">
    <property type="entry name" value="PROKAR_LIPOPROTEIN"/>
    <property type="match status" value="1"/>
</dbReference>
<dbReference type="InterPro" id="IPR011871">
    <property type="entry name" value="Fib_succ_major"/>
</dbReference>
<reference evidence="3" key="1">
    <citation type="submission" date="2022-09" db="EMBL/GenBank/DDBJ databases">
        <title>Aureispira anguillicida sp. nov., isolated from Leptocephalus of Japanese eel Anguilla japonica.</title>
        <authorList>
            <person name="Yuasa K."/>
            <person name="Mekata T."/>
            <person name="Ikunari K."/>
        </authorList>
    </citation>
    <scope>NUCLEOTIDE SEQUENCE</scope>
    <source>
        <strain evidence="3">EL160426</strain>
    </source>
</reference>
<dbReference type="RefSeq" id="WP_264788409.1">
    <property type="nucleotide sequence ID" value="NZ_AP026867.1"/>
</dbReference>
<feature type="chain" id="PRO_5036811480" description="Fibrobacter succinogenes major paralogous domain-containing protein" evidence="1">
    <location>
        <begin position="22"/>
        <end position="241"/>
    </location>
</feature>
<dbReference type="KEGG" id="aup:AsAng_0038370"/>
<name>A0A915YH81_9BACT</name>
<dbReference type="EMBL" id="AP026867">
    <property type="protein sequence ID" value="BDS13109.1"/>
    <property type="molecule type" value="Genomic_DNA"/>
</dbReference>
<dbReference type="Pfam" id="PF09603">
    <property type="entry name" value="Fib_succ_major"/>
    <property type="match status" value="1"/>
</dbReference>
<dbReference type="NCBIfam" id="TIGR02145">
    <property type="entry name" value="Fib_succ_major"/>
    <property type="match status" value="1"/>
</dbReference>
<sequence>MNKIALLFFSLIILFITSCQKDPQNNTEHTTLIGGVSYDNTTGLNSDNTSMADFRDSSVYAVVQLGNQYWMAENLNYNVGGSWLNPSNPTDAYGRLYDWTTVMNGASSSSSNPSGVQGICPNGWHLPSDEEWNELEISLGMATSDTSLINQDRGTHGTGMKSVTGWNSGGNGTDSSGFNAFPAGAYNGSYILFGDNAAFWSATEIGTPDAWSRMLTNTSTGVNRYGSNSKSYGLSCRCLKD</sequence>
<keyword evidence="4" id="KW-1185">Reference proteome</keyword>
<accession>A0A915YH81</accession>